<keyword evidence="3" id="KW-1185">Reference proteome</keyword>
<accession>R7TCM5</accession>
<dbReference type="EMBL" id="AMQN01013761">
    <property type="status" value="NOT_ANNOTATED_CDS"/>
    <property type="molecule type" value="Genomic_DNA"/>
</dbReference>
<reference evidence="2" key="3">
    <citation type="submission" date="2015-06" db="UniProtKB">
        <authorList>
            <consortium name="EnsemblMetazoa"/>
        </authorList>
    </citation>
    <scope>IDENTIFICATION</scope>
</reference>
<gene>
    <name evidence="1" type="ORF">CAPTEDRAFT_80095</name>
</gene>
<reference evidence="3" key="1">
    <citation type="submission" date="2012-12" db="EMBL/GenBank/DDBJ databases">
        <authorList>
            <person name="Hellsten U."/>
            <person name="Grimwood J."/>
            <person name="Chapman J.A."/>
            <person name="Shapiro H."/>
            <person name="Aerts A."/>
            <person name="Otillar R.P."/>
            <person name="Terry A.Y."/>
            <person name="Boore J.L."/>
            <person name="Simakov O."/>
            <person name="Marletaz F."/>
            <person name="Cho S.-J."/>
            <person name="Edsinger-Gonzales E."/>
            <person name="Havlak P."/>
            <person name="Kuo D.-H."/>
            <person name="Larsson T."/>
            <person name="Lv J."/>
            <person name="Arendt D."/>
            <person name="Savage R."/>
            <person name="Osoegawa K."/>
            <person name="de Jong P."/>
            <person name="Lindberg D.R."/>
            <person name="Seaver E.C."/>
            <person name="Weisblat D.A."/>
            <person name="Putnam N.H."/>
            <person name="Grigoriev I.V."/>
            <person name="Rokhsar D.S."/>
        </authorList>
    </citation>
    <scope>NUCLEOTIDE SEQUENCE</scope>
    <source>
        <strain evidence="3">I ESC-2004</strain>
    </source>
</reference>
<evidence type="ECO:0000313" key="2">
    <source>
        <dbReference type="EnsemblMetazoa" id="CapteP80095"/>
    </source>
</evidence>
<feature type="non-terminal residue" evidence="1">
    <location>
        <position position="1"/>
    </location>
</feature>
<evidence type="ECO:0000313" key="1">
    <source>
        <dbReference type="EMBL" id="ELT91474.1"/>
    </source>
</evidence>
<name>R7TCM5_CAPTE</name>
<reference evidence="1 3" key="2">
    <citation type="journal article" date="2013" name="Nature">
        <title>Insights into bilaterian evolution from three spiralian genomes.</title>
        <authorList>
            <person name="Simakov O."/>
            <person name="Marletaz F."/>
            <person name="Cho S.J."/>
            <person name="Edsinger-Gonzales E."/>
            <person name="Havlak P."/>
            <person name="Hellsten U."/>
            <person name="Kuo D.H."/>
            <person name="Larsson T."/>
            <person name="Lv J."/>
            <person name="Arendt D."/>
            <person name="Savage R."/>
            <person name="Osoegawa K."/>
            <person name="de Jong P."/>
            <person name="Grimwood J."/>
            <person name="Chapman J.A."/>
            <person name="Shapiro H."/>
            <person name="Aerts A."/>
            <person name="Otillar R.P."/>
            <person name="Terry A.Y."/>
            <person name="Boore J.L."/>
            <person name="Grigoriev I.V."/>
            <person name="Lindberg D.R."/>
            <person name="Seaver E.C."/>
            <person name="Weisblat D.A."/>
            <person name="Putnam N.H."/>
            <person name="Rokhsar D.S."/>
        </authorList>
    </citation>
    <scope>NUCLEOTIDE SEQUENCE</scope>
    <source>
        <strain evidence="1 3">I ESC-2004</strain>
    </source>
</reference>
<feature type="non-terminal residue" evidence="1">
    <location>
        <position position="75"/>
    </location>
</feature>
<proteinExistence type="predicted"/>
<dbReference type="EnsemblMetazoa" id="CapteT80095">
    <property type="protein sequence ID" value="CapteP80095"/>
    <property type="gene ID" value="CapteG80095"/>
</dbReference>
<organism evidence="1">
    <name type="scientific">Capitella teleta</name>
    <name type="common">Polychaete worm</name>
    <dbReference type="NCBI Taxonomy" id="283909"/>
    <lineage>
        <taxon>Eukaryota</taxon>
        <taxon>Metazoa</taxon>
        <taxon>Spiralia</taxon>
        <taxon>Lophotrochozoa</taxon>
        <taxon>Annelida</taxon>
        <taxon>Polychaeta</taxon>
        <taxon>Sedentaria</taxon>
        <taxon>Scolecida</taxon>
        <taxon>Capitellidae</taxon>
        <taxon>Capitella</taxon>
    </lineage>
</organism>
<dbReference type="OrthoDB" id="419189at2759"/>
<dbReference type="AlphaFoldDB" id="R7TCM5"/>
<sequence>KVCLLIYKAVTGDAPQYLCGLVHVNVSNRTLRTCQELHLRVPFTRSHLVKTSCFSYIRPFLFNSLPPHVKYAETV</sequence>
<dbReference type="Proteomes" id="UP000014760">
    <property type="component" value="Unassembled WGS sequence"/>
</dbReference>
<evidence type="ECO:0000313" key="3">
    <source>
        <dbReference type="Proteomes" id="UP000014760"/>
    </source>
</evidence>
<dbReference type="EMBL" id="KB310467">
    <property type="protein sequence ID" value="ELT91474.1"/>
    <property type="molecule type" value="Genomic_DNA"/>
</dbReference>
<protein>
    <submittedName>
        <fullName evidence="1 2">Uncharacterized protein</fullName>
    </submittedName>
</protein>
<dbReference type="HOGENOM" id="CLU_2678051_0_0_1"/>